<feature type="compositionally biased region" description="Polar residues" evidence="1">
    <location>
        <begin position="136"/>
        <end position="161"/>
    </location>
</feature>
<dbReference type="Proteomes" id="UP000585474">
    <property type="component" value="Unassembled WGS sequence"/>
</dbReference>
<proteinExistence type="predicted"/>
<keyword evidence="3" id="KW-1185">Reference proteome</keyword>
<name>A0A7J0EFP6_9ERIC</name>
<organism evidence="2 3">
    <name type="scientific">Actinidia rufa</name>
    <dbReference type="NCBI Taxonomy" id="165716"/>
    <lineage>
        <taxon>Eukaryota</taxon>
        <taxon>Viridiplantae</taxon>
        <taxon>Streptophyta</taxon>
        <taxon>Embryophyta</taxon>
        <taxon>Tracheophyta</taxon>
        <taxon>Spermatophyta</taxon>
        <taxon>Magnoliopsida</taxon>
        <taxon>eudicotyledons</taxon>
        <taxon>Gunneridae</taxon>
        <taxon>Pentapetalae</taxon>
        <taxon>asterids</taxon>
        <taxon>Ericales</taxon>
        <taxon>Actinidiaceae</taxon>
        <taxon>Actinidia</taxon>
    </lineage>
</organism>
<evidence type="ECO:0000313" key="2">
    <source>
        <dbReference type="EMBL" id="GFY85281.1"/>
    </source>
</evidence>
<evidence type="ECO:0000256" key="1">
    <source>
        <dbReference type="SAM" id="MobiDB-lite"/>
    </source>
</evidence>
<feature type="compositionally biased region" description="Polar residues" evidence="1">
    <location>
        <begin position="203"/>
        <end position="217"/>
    </location>
</feature>
<protein>
    <submittedName>
        <fullName evidence="2">Uncharacterized protein</fullName>
    </submittedName>
</protein>
<accession>A0A7J0EFP6</accession>
<gene>
    <name evidence="2" type="ORF">Acr_04g0000190</name>
</gene>
<feature type="region of interest" description="Disordered" evidence="1">
    <location>
        <begin position="1"/>
        <end position="38"/>
    </location>
</feature>
<sequence length="228" mass="24985">MESSNGQPNSPTSQHASRQAHILPPIGSLRHASNSQVVETEAVQKPMEGMSLHQRCSSEGFLFEQPLWIDDLLNEPETIIHKGHRRSSSDSSAYLGSVTKLFSTNEENNQKDSIVEPSWGSQNLVHLMDPWQASFNKMTNSSDKQPNRVSESPIANSNGHSPSRDGIIPQTSVPLSAPKESEGLSSAATKKLVQEDFGFLIQEGSTERINSPQTKPSLTKAEAKRAKQ</sequence>
<feature type="compositionally biased region" description="Polar residues" evidence="1">
    <location>
        <begin position="1"/>
        <end position="17"/>
    </location>
</feature>
<dbReference type="InterPro" id="IPR044797">
    <property type="entry name" value="At4g06598-like"/>
</dbReference>
<evidence type="ECO:0000313" key="3">
    <source>
        <dbReference type="Proteomes" id="UP000585474"/>
    </source>
</evidence>
<dbReference type="PANTHER" id="PTHR46835:SF2">
    <property type="entry name" value="BZIP TRANSCRIPTION FACTOR"/>
    <property type="match status" value="1"/>
</dbReference>
<reference evidence="2 3" key="1">
    <citation type="submission" date="2019-07" db="EMBL/GenBank/DDBJ databases">
        <title>De Novo Assembly of kiwifruit Actinidia rufa.</title>
        <authorList>
            <person name="Sugita-Konishi S."/>
            <person name="Sato K."/>
            <person name="Mori E."/>
            <person name="Abe Y."/>
            <person name="Kisaki G."/>
            <person name="Hamano K."/>
            <person name="Suezawa K."/>
            <person name="Otani M."/>
            <person name="Fukuda T."/>
            <person name="Manabe T."/>
            <person name="Gomi K."/>
            <person name="Tabuchi M."/>
            <person name="Akimitsu K."/>
            <person name="Kataoka I."/>
        </authorList>
    </citation>
    <scope>NUCLEOTIDE SEQUENCE [LARGE SCALE GENOMIC DNA]</scope>
    <source>
        <strain evidence="3">cv. Fuchu</strain>
    </source>
</reference>
<feature type="region of interest" description="Disordered" evidence="1">
    <location>
        <begin position="136"/>
        <end position="188"/>
    </location>
</feature>
<comment type="caution">
    <text evidence="2">The sequence shown here is derived from an EMBL/GenBank/DDBJ whole genome shotgun (WGS) entry which is preliminary data.</text>
</comment>
<dbReference type="EMBL" id="BJWL01000004">
    <property type="protein sequence ID" value="GFY85281.1"/>
    <property type="molecule type" value="Genomic_DNA"/>
</dbReference>
<dbReference type="AlphaFoldDB" id="A0A7J0EFP6"/>
<feature type="region of interest" description="Disordered" evidence="1">
    <location>
        <begin position="202"/>
        <end position="228"/>
    </location>
</feature>
<dbReference type="OrthoDB" id="1878267at2759"/>
<dbReference type="PANTHER" id="PTHR46835">
    <property type="entry name" value="BASIC-LEUCINE ZIPPER (BZIP) TRANSCRIPTION FACTOR FAMILY PROTEIN-RELATED"/>
    <property type="match status" value="1"/>
</dbReference>